<dbReference type="EMBL" id="ML975490">
    <property type="protein sequence ID" value="KAF1828859.1"/>
    <property type="molecule type" value="Genomic_DNA"/>
</dbReference>
<evidence type="ECO:0000256" key="1">
    <source>
        <dbReference type="ARBA" id="ARBA00022603"/>
    </source>
</evidence>
<dbReference type="InterPro" id="IPR015353">
    <property type="entry name" value="Rubisco_LSMT_subst-bd"/>
</dbReference>
<keyword evidence="1" id="KW-0489">Methyltransferase</keyword>
<dbReference type="SUPFAM" id="SSF82199">
    <property type="entry name" value="SET domain"/>
    <property type="match status" value="1"/>
</dbReference>
<keyword evidence="2" id="KW-0808">Transferase</keyword>
<reference evidence="5" key="1">
    <citation type="submission" date="2020-01" db="EMBL/GenBank/DDBJ databases">
        <authorList>
            <consortium name="DOE Joint Genome Institute"/>
            <person name="Haridas S."/>
            <person name="Albert R."/>
            <person name="Binder M."/>
            <person name="Bloem J."/>
            <person name="Labutti K."/>
            <person name="Salamov A."/>
            <person name="Andreopoulos B."/>
            <person name="Baker S.E."/>
            <person name="Barry K."/>
            <person name="Bills G."/>
            <person name="Bluhm B.H."/>
            <person name="Cannon C."/>
            <person name="Castanera R."/>
            <person name="Culley D.E."/>
            <person name="Daum C."/>
            <person name="Ezra D."/>
            <person name="Gonzalez J.B."/>
            <person name="Henrissat B."/>
            <person name="Kuo A."/>
            <person name="Liang C."/>
            <person name="Lipzen A."/>
            <person name="Lutzoni F."/>
            <person name="Magnuson J."/>
            <person name="Mondo S."/>
            <person name="Nolan M."/>
            <person name="Ohm R."/>
            <person name="Pangilinan J."/>
            <person name="Park H.-J."/>
            <person name="Ramirez L."/>
            <person name="Alfaro M."/>
            <person name="Sun H."/>
            <person name="Tritt A."/>
            <person name="Yoshinaga Y."/>
            <person name="Zwiers L.-H."/>
            <person name="Turgeon B.G."/>
            <person name="Goodwin S.B."/>
            <person name="Spatafora J.W."/>
            <person name="Crous P.W."/>
            <person name="Grigoriev I.V."/>
        </authorList>
    </citation>
    <scope>NUCLEOTIDE SEQUENCE</scope>
    <source>
        <strain evidence="5">P77</strain>
    </source>
</reference>
<protein>
    <submittedName>
        <fullName evidence="5">SET domain-containing protein</fullName>
    </submittedName>
</protein>
<dbReference type="AlphaFoldDB" id="A0A6A5JXE3"/>
<dbReference type="PANTHER" id="PTHR13271:SF34">
    <property type="entry name" value="N-LYSINE METHYLTRANSFERASE SETD6"/>
    <property type="match status" value="1"/>
</dbReference>
<dbReference type="SUPFAM" id="SSF81822">
    <property type="entry name" value="RuBisCo LSMT C-terminal, substrate-binding domain"/>
    <property type="match status" value="1"/>
</dbReference>
<dbReference type="Gene3D" id="3.90.1420.10">
    <property type="entry name" value="Rubisco LSMT, substrate-binding domain"/>
    <property type="match status" value="1"/>
</dbReference>
<sequence length="471" mass="53966">MDNFEKATDLFLAWFKAEGGEFREDLLEIQDLRSHDAGRGIIAIEEIPQNTTLFTIPREIIINVRTSTLSQKLPHVFNPANSSSDEDGDDDVDEPLDSWTSLILVLMYEYLRGPASKWKPYIDILPLTFSTPIFWSGDELKELDGTCLTAEKIGKREADEMLKRRVLPVVMQNESVFYEEQGGDRLGESELLALAHRMGSAVMAYAFDLEEGQEEEEEEEEGWVEDREGRTMLGMVPMADLLNADAEFNAHVNHGDKLEVTSLRDNLPIGSEVLNYYGPLPCSELLRRYGYVTPGHHRYDVAEMPWRLVRLALGKELDVSDDELVKVQEMLQEKEDLEEYFILERDSGEPDAQGRLTYEPQLRDTSPELEEQVKLFLKALKKSHSADKRKRDEVHHDVVARALRAKLREYPTTMEEDEALLLKDDLGKRHRMAVEVRLGEKILLREALGLVQRGDNDGERVGKKMKMKMEV</sequence>
<dbReference type="PROSITE" id="PS50280">
    <property type="entry name" value="SET"/>
    <property type="match status" value="1"/>
</dbReference>
<dbReference type="GO" id="GO:0016279">
    <property type="term" value="F:protein-lysine N-methyltransferase activity"/>
    <property type="evidence" value="ECO:0007669"/>
    <property type="project" value="TreeGrafter"/>
</dbReference>
<dbReference type="Proteomes" id="UP000800040">
    <property type="component" value="Unassembled WGS sequence"/>
</dbReference>
<accession>A0A6A5JXE3</accession>
<keyword evidence="6" id="KW-1185">Reference proteome</keyword>
<name>A0A6A5JXE3_9PLEO</name>
<dbReference type="Gene3D" id="3.90.1410.10">
    <property type="entry name" value="set domain protein methyltransferase, domain 1"/>
    <property type="match status" value="1"/>
</dbReference>
<organism evidence="5 6">
    <name type="scientific">Decorospora gaudefroyi</name>
    <dbReference type="NCBI Taxonomy" id="184978"/>
    <lineage>
        <taxon>Eukaryota</taxon>
        <taxon>Fungi</taxon>
        <taxon>Dikarya</taxon>
        <taxon>Ascomycota</taxon>
        <taxon>Pezizomycotina</taxon>
        <taxon>Dothideomycetes</taxon>
        <taxon>Pleosporomycetidae</taxon>
        <taxon>Pleosporales</taxon>
        <taxon>Pleosporineae</taxon>
        <taxon>Pleosporaceae</taxon>
        <taxon>Decorospora</taxon>
    </lineage>
</organism>
<feature type="domain" description="SET" evidence="4">
    <location>
        <begin position="18"/>
        <end position="278"/>
    </location>
</feature>
<evidence type="ECO:0000256" key="2">
    <source>
        <dbReference type="ARBA" id="ARBA00022679"/>
    </source>
</evidence>
<gene>
    <name evidence="5" type="ORF">BDW02DRAFT_537406</name>
</gene>
<dbReference type="PANTHER" id="PTHR13271">
    <property type="entry name" value="UNCHARACTERIZED PUTATIVE METHYLTRANSFERASE"/>
    <property type="match status" value="1"/>
</dbReference>
<dbReference type="InterPro" id="IPR036464">
    <property type="entry name" value="Rubisco_LSMT_subst-bd_sf"/>
</dbReference>
<dbReference type="GO" id="GO:0005634">
    <property type="term" value="C:nucleus"/>
    <property type="evidence" value="ECO:0007669"/>
    <property type="project" value="TreeGrafter"/>
</dbReference>
<dbReference type="OrthoDB" id="341421at2759"/>
<dbReference type="InterPro" id="IPR001214">
    <property type="entry name" value="SET_dom"/>
</dbReference>
<proteinExistence type="predicted"/>
<dbReference type="GO" id="GO:0032259">
    <property type="term" value="P:methylation"/>
    <property type="evidence" value="ECO:0007669"/>
    <property type="project" value="UniProtKB-KW"/>
</dbReference>
<evidence type="ECO:0000256" key="3">
    <source>
        <dbReference type="ARBA" id="ARBA00022691"/>
    </source>
</evidence>
<keyword evidence="3" id="KW-0949">S-adenosyl-L-methionine</keyword>
<evidence type="ECO:0000259" key="4">
    <source>
        <dbReference type="PROSITE" id="PS50280"/>
    </source>
</evidence>
<dbReference type="InterPro" id="IPR050600">
    <property type="entry name" value="SETD3_SETD6_MTase"/>
</dbReference>
<evidence type="ECO:0000313" key="5">
    <source>
        <dbReference type="EMBL" id="KAF1828859.1"/>
    </source>
</evidence>
<dbReference type="InterPro" id="IPR046341">
    <property type="entry name" value="SET_dom_sf"/>
</dbReference>
<evidence type="ECO:0000313" key="6">
    <source>
        <dbReference type="Proteomes" id="UP000800040"/>
    </source>
</evidence>
<dbReference type="Pfam" id="PF09273">
    <property type="entry name" value="Rubis-subs-bind"/>
    <property type="match status" value="1"/>
</dbReference>